<keyword evidence="2" id="KW-1185">Reference proteome</keyword>
<organism evidence="1 2">
    <name type="scientific">Chelatococcus albus</name>
    <dbReference type="NCBI Taxonomy" id="3047466"/>
    <lineage>
        <taxon>Bacteria</taxon>
        <taxon>Pseudomonadati</taxon>
        <taxon>Pseudomonadota</taxon>
        <taxon>Alphaproteobacteria</taxon>
        <taxon>Hyphomicrobiales</taxon>
        <taxon>Chelatococcaceae</taxon>
        <taxon>Chelatococcus</taxon>
    </lineage>
</organism>
<proteinExistence type="predicted"/>
<gene>
    <name evidence="1" type="ORF">QNA08_07610</name>
</gene>
<protein>
    <submittedName>
        <fullName evidence="1">Uncharacterized protein</fullName>
    </submittedName>
</protein>
<dbReference type="EMBL" id="JASJEV010000004">
    <property type="protein sequence ID" value="MDJ1158096.1"/>
    <property type="molecule type" value="Genomic_DNA"/>
</dbReference>
<accession>A0ABT7AHH9</accession>
<dbReference type="RefSeq" id="WP_283740382.1">
    <property type="nucleotide sequence ID" value="NZ_JASJEV010000004.1"/>
</dbReference>
<evidence type="ECO:0000313" key="2">
    <source>
        <dbReference type="Proteomes" id="UP001321492"/>
    </source>
</evidence>
<dbReference type="Proteomes" id="UP001321492">
    <property type="component" value="Unassembled WGS sequence"/>
</dbReference>
<sequence>MAFALESDDLDRWFAPTRDLVNVPSAIDGRIAARASSAGLDFAAMVRHAPDVGGPANRASAHRS</sequence>
<name>A0ABT7AHH9_9HYPH</name>
<reference evidence="1 2" key="1">
    <citation type="submission" date="2023-05" db="EMBL/GenBank/DDBJ databases">
        <title>Chelatococcus sp. nov., a moderately thermophilic bacterium isolated from hot spring microbial mat.</title>
        <authorList>
            <person name="Hu C.-J."/>
            <person name="Li W.-J."/>
        </authorList>
    </citation>
    <scope>NUCLEOTIDE SEQUENCE [LARGE SCALE GENOMIC DNA]</scope>
    <source>
        <strain evidence="1 2">SYSU G07232</strain>
    </source>
</reference>
<comment type="caution">
    <text evidence="1">The sequence shown here is derived from an EMBL/GenBank/DDBJ whole genome shotgun (WGS) entry which is preliminary data.</text>
</comment>
<evidence type="ECO:0000313" key="1">
    <source>
        <dbReference type="EMBL" id="MDJ1158096.1"/>
    </source>
</evidence>